<dbReference type="PANTHER" id="PTHR23155:SF1193">
    <property type="entry name" value="DISEASE RESISTANCE PROTEIN RPP13-RELATED"/>
    <property type="match status" value="1"/>
</dbReference>
<feature type="domain" description="NB-ARC" evidence="7">
    <location>
        <begin position="183"/>
        <end position="343"/>
    </location>
</feature>
<dbReference type="PANTHER" id="PTHR23155">
    <property type="entry name" value="DISEASE RESISTANCE PROTEIN RP"/>
    <property type="match status" value="1"/>
</dbReference>
<evidence type="ECO:0000259" key="10">
    <source>
        <dbReference type="Pfam" id="PF23598"/>
    </source>
</evidence>
<dbReference type="SUPFAM" id="SSF52540">
    <property type="entry name" value="P-loop containing nucleoside triphosphate hydrolases"/>
    <property type="match status" value="1"/>
</dbReference>
<accession>A0A022RGN0</accession>
<dbReference type="CDD" id="cd14798">
    <property type="entry name" value="RX-CC_like"/>
    <property type="match status" value="1"/>
</dbReference>
<dbReference type="InterPro" id="IPR042197">
    <property type="entry name" value="Apaf_helical"/>
</dbReference>
<reference evidence="11 12" key="1">
    <citation type="journal article" date="2013" name="Proc. Natl. Acad. Sci. U.S.A.">
        <title>Fine-scale variation in meiotic recombination in Mimulus inferred from population shotgun sequencing.</title>
        <authorList>
            <person name="Hellsten U."/>
            <person name="Wright K.M."/>
            <person name="Jenkins J."/>
            <person name="Shu S."/>
            <person name="Yuan Y."/>
            <person name="Wessler S.R."/>
            <person name="Schmutz J."/>
            <person name="Willis J.H."/>
            <person name="Rokhsar D.S."/>
        </authorList>
    </citation>
    <scope>NUCLEOTIDE SEQUENCE [LARGE SCALE GENOMIC DNA]</scope>
    <source>
        <strain evidence="12">cv. DUN x IM62</strain>
    </source>
</reference>
<evidence type="ECO:0000256" key="4">
    <source>
        <dbReference type="ARBA" id="ARBA00022741"/>
    </source>
</evidence>
<dbReference type="InterPro" id="IPR002182">
    <property type="entry name" value="NB-ARC"/>
</dbReference>
<organism evidence="11 12">
    <name type="scientific">Erythranthe guttata</name>
    <name type="common">Yellow monkey flower</name>
    <name type="synonym">Mimulus guttatus</name>
    <dbReference type="NCBI Taxonomy" id="4155"/>
    <lineage>
        <taxon>Eukaryota</taxon>
        <taxon>Viridiplantae</taxon>
        <taxon>Streptophyta</taxon>
        <taxon>Embryophyta</taxon>
        <taxon>Tracheophyta</taxon>
        <taxon>Spermatophyta</taxon>
        <taxon>Magnoliopsida</taxon>
        <taxon>eudicotyledons</taxon>
        <taxon>Gunneridae</taxon>
        <taxon>Pentapetalae</taxon>
        <taxon>asterids</taxon>
        <taxon>lamiids</taxon>
        <taxon>Lamiales</taxon>
        <taxon>Phrymaceae</taxon>
        <taxon>Erythranthe</taxon>
    </lineage>
</organism>
<keyword evidence="6" id="KW-0067">ATP-binding</keyword>
<gene>
    <name evidence="11" type="ORF">MIMGU_mgv1a025859mg</name>
</gene>
<dbReference type="Pfam" id="PF23598">
    <property type="entry name" value="LRR_14"/>
    <property type="match status" value="1"/>
</dbReference>
<keyword evidence="3" id="KW-0677">Repeat</keyword>
<dbReference type="InterPro" id="IPR058922">
    <property type="entry name" value="WHD_DRP"/>
</dbReference>
<dbReference type="InterPro" id="IPR044974">
    <property type="entry name" value="Disease_R_plants"/>
</dbReference>
<evidence type="ECO:0000256" key="5">
    <source>
        <dbReference type="ARBA" id="ARBA00022821"/>
    </source>
</evidence>
<dbReference type="Proteomes" id="UP000030748">
    <property type="component" value="Unassembled WGS sequence"/>
</dbReference>
<dbReference type="AlphaFoldDB" id="A0A022RGN0"/>
<evidence type="ECO:0000256" key="6">
    <source>
        <dbReference type="ARBA" id="ARBA00022840"/>
    </source>
</evidence>
<dbReference type="Pfam" id="PF00931">
    <property type="entry name" value="NB-ARC"/>
    <property type="match status" value="1"/>
</dbReference>
<dbReference type="GO" id="GO:0005524">
    <property type="term" value="F:ATP binding"/>
    <property type="evidence" value="ECO:0007669"/>
    <property type="project" value="UniProtKB-KW"/>
</dbReference>
<dbReference type="InterPro" id="IPR027417">
    <property type="entry name" value="P-loop_NTPase"/>
</dbReference>
<evidence type="ECO:0000313" key="12">
    <source>
        <dbReference type="Proteomes" id="UP000030748"/>
    </source>
</evidence>
<comment type="similarity">
    <text evidence="1">Belongs to the disease resistance NB-LRR family.</text>
</comment>
<dbReference type="InterPro" id="IPR036388">
    <property type="entry name" value="WH-like_DNA-bd_sf"/>
</dbReference>
<evidence type="ECO:0000256" key="2">
    <source>
        <dbReference type="ARBA" id="ARBA00022614"/>
    </source>
</evidence>
<keyword evidence="5" id="KW-0611">Plant defense</keyword>
<evidence type="ECO:0000259" key="9">
    <source>
        <dbReference type="Pfam" id="PF23559"/>
    </source>
</evidence>
<feature type="domain" description="Disease resistance N-terminal" evidence="8">
    <location>
        <begin position="6"/>
        <end position="88"/>
    </location>
</feature>
<dbReference type="PhylomeDB" id="A0A022RGN0"/>
<feature type="domain" description="Disease resistance R13L4/SHOC-2-like LRR" evidence="10">
    <location>
        <begin position="544"/>
        <end position="718"/>
    </location>
</feature>
<dbReference type="InterPro" id="IPR038005">
    <property type="entry name" value="RX-like_CC"/>
</dbReference>
<dbReference type="GO" id="GO:0051607">
    <property type="term" value="P:defense response to virus"/>
    <property type="evidence" value="ECO:0007669"/>
    <property type="project" value="UniProtKB-ARBA"/>
</dbReference>
<feature type="domain" description="Disease resistance protein winged helix" evidence="9">
    <location>
        <begin position="433"/>
        <end position="496"/>
    </location>
</feature>
<evidence type="ECO:0000256" key="3">
    <source>
        <dbReference type="ARBA" id="ARBA00022737"/>
    </source>
</evidence>
<dbReference type="FunFam" id="3.40.50.300:FF:001091">
    <property type="entry name" value="Probable disease resistance protein At1g61300"/>
    <property type="match status" value="1"/>
</dbReference>
<dbReference type="Pfam" id="PF18052">
    <property type="entry name" value="Rx_N"/>
    <property type="match status" value="1"/>
</dbReference>
<dbReference type="GO" id="GO:0043531">
    <property type="term" value="F:ADP binding"/>
    <property type="evidence" value="ECO:0007669"/>
    <property type="project" value="InterPro"/>
</dbReference>
<dbReference type="Gene3D" id="1.10.8.430">
    <property type="entry name" value="Helical domain of apoptotic protease-activating factors"/>
    <property type="match status" value="1"/>
</dbReference>
<dbReference type="EMBL" id="KI630443">
    <property type="protein sequence ID" value="EYU39537.1"/>
    <property type="molecule type" value="Genomic_DNA"/>
</dbReference>
<dbReference type="Gene3D" id="1.10.10.10">
    <property type="entry name" value="Winged helix-like DNA-binding domain superfamily/Winged helix DNA-binding domain"/>
    <property type="match status" value="1"/>
</dbReference>
<evidence type="ECO:0000259" key="7">
    <source>
        <dbReference type="Pfam" id="PF00931"/>
    </source>
</evidence>
<dbReference type="FunFam" id="1.10.8.430:FF:000003">
    <property type="entry name" value="Probable disease resistance protein At5g66910"/>
    <property type="match status" value="1"/>
</dbReference>
<keyword evidence="4" id="KW-0547">Nucleotide-binding</keyword>
<dbReference type="InterPro" id="IPR055414">
    <property type="entry name" value="LRR_R13L4/SHOC2-like"/>
</dbReference>
<dbReference type="InterPro" id="IPR032675">
    <property type="entry name" value="LRR_dom_sf"/>
</dbReference>
<dbReference type="FunFam" id="1.10.10.10:FF:000322">
    <property type="entry name" value="Probable disease resistance protein At1g63360"/>
    <property type="match status" value="1"/>
</dbReference>
<keyword evidence="12" id="KW-1185">Reference proteome</keyword>
<dbReference type="InterPro" id="IPR041118">
    <property type="entry name" value="Rx_N"/>
</dbReference>
<sequence>MAEAAVLSAVKILSELVIRNAGYLHGVEEQVNWLKGELEMMQCFLKDAAEKQSENESIGKWISDIRELAHDADDVIESFILKFDASRSNFGAFGKLIHLPSNLYHLSIVGNEINSIKAKLEEIERSRVRYGIQNLCEMRAESSRSSEDAGEVEWRRRLSPWQKDKHVVGLERDVQLLLDKAILDGSGGLTVATIVGMGGIGKSTLAKKVYNHSGVAKRFDVCAWVVVSNEFKPKDIVKELMPQILGTRENKLAVLETMEKLSLTSIEEMLHERLRGKRYFVVLDDLWDNKHWESLASVFPDEGRGSRLLITSRNQDIVKHAYVHKIKLLDSDESWELLKKTAFIDSGNEYKCPQDLKSIGEKILKKCDGLPLAITVVGGLLVDKTPSKAKWEKVLNEINSHLGTKESKVSKILDLSYRNLSPELKACFLSLSLFKEDATIRARKLVQVWVAQGLIKQEKGESYLDELINRNMVRVKDMSKNETVKSCQIHDLIRELSIIKAKEETSFEILREDSKSGWSLHKPRNRAIYCSSETFIHSIDKNKHLRSLFFHADGDKKFDVDPSYWKSFELLRILDFEDFKLEVVPDTISELTGLRYLGLRNTMIRNLPRSLGRLKKLEVLDIARTRHSLQVPDVIWEMDSLSHLYMHHHFICETPLRLDTLKNLHSLSYIKMDYLILEHLTQITSLRKLGISLFSTKKVEWSSPLKSLVRVTQLKVVGMLTKVPSAAYFPPNITCLTLVRTTIEEDPMPVLEKLPKLVCLKFKMYAYSGQEMVISSKGFPKLQVLILHTMENLKNIRLLGLRGGIMPLKRLEIYKCPCLNQLPEKLRSMATIVNK</sequence>
<dbReference type="SUPFAM" id="SSF52058">
    <property type="entry name" value="L domain-like"/>
    <property type="match status" value="1"/>
</dbReference>
<evidence type="ECO:0008006" key="13">
    <source>
        <dbReference type="Google" id="ProtNLM"/>
    </source>
</evidence>
<keyword evidence="2" id="KW-0433">Leucine-rich repeat</keyword>
<dbReference type="eggNOG" id="KOG4658">
    <property type="taxonomic scope" value="Eukaryota"/>
</dbReference>
<evidence type="ECO:0000313" key="11">
    <source>
        <dbReference type="EMBL" id="EYU39537.1"/>
    </source>
</evidence>
<name>A0A022RGN0_ERYGU</name>
<evidence type="ECO:0000256" key="1">
    <source>
        <dbReference type="ARBA" id="ARBA00008894"/>
    </source>
</evidence>
<dbReference type="Pfam" id="PF23559">
    <property type="entry name" value="WHD_DRP"/>
    <property type="match status" value="1"/>
</dbReference>
<protein>
    <recommendedName>
        <fullName evidence="13">AAA+ ATPase domain-containing protein</fullName>
    </recommendedName>
</protein>
<dbReference type="Gene3D" id="3.80.10.10">
    <property type="entry name" value="Ribonuclease Inhibitor"/>
    <property type="match status" value="1"/>
</dbReference>
<dbReference type="PRINTS" id="PR00364">
    <property type="entry name" value="DISEASERSIST"/>
</dbReference>
<evidence type="ECO:0000259" key="8">
    <source>
        <dbReference type="Pfam" id="PF18052"/>
    </source>
</evidence>
<dbReference type="Gene3D" id="1.20.5.4130">
    <property type="match status" value="1"/>
</dbReference>
<dbReference type="Gene3D" id="3.40.50.300">
    <property type="entry name" value="P-loop containing nucleotide triphosphate hydrolases"/>
    <property type="match status" value="1"/>
</dbReference>
<proteinExistence type="inferred from homology"/>